<dbReference type="InterPro" id="IPR041677">
    <property type="entry name" value="DNA2/NAM7_AAA_11"/>
</dbReference>
<dbReference type="GO" id="GO:0043139">
    <property type="term" value="F:5'-3' DNA helicase activity"/>
    <property type="evidence" value="ECO:0007669"/>
    <property type="project" value="TreeGrafter"/>
</dbReference>
<evidence type="ECO:0000259" key="8">
    <source>
        <dbReference type="Pfam" id="PF13087"/>
    </source>
</evidence>
<organism evidence="9 10">
    <name type="scientific">Spiroplasma eriocheiris</name>
    <dbReference type="NCBI Taxonomy" id="315358"/>
    <lineage>
        <taxon>Bacteria</taxon>
        <taxon>Bacillati</taxon>
        <taxon>Mycoplasmatota</taxon>
        <taxon>Mollicutes</taxon>
        <taxon>Entomoplasmatales</taxon>
        <taxon>Spiroplasmataceae</taxon>
        <taxon>Spiroplasma</taxon>
    </lineage>
</organism>
<evidence type="ECO:0000256" key="6">
    <source>
        <dbReference type="SAM" id="Coils"/>
    </source>
</evidence>
<evidence type="ECO:0000256" key="4">
    <source>
        <dbReference type="ARBA" id="ARBA00022806"/>
    </source>
</evidence>
<feature type="coiled-coil region" evidence="6">
    <location>
        <begin position="590"/>
        <end position="634"/>
    </location>
</feature>
<evidence type="ECO:0000256" key="3">
    <source>
        <dbReference type="ARBA" id="ARBA00022801"/>
    </source>
</evidence>
<dbReference type="SUPFAM" id="SSF52540">
    <property type="entry name" value="P-loop containing nucleoside triphosphate hydrolases"/>
    <property type="match status" value="1"/>
</dbReference>
<dbReference type="InterPro" id="IPR027417">
    <property type="entry name" value="P-loop_NTPase"/>
</dbReference>
<dbReference type="Pfam" id="PF13086">
    <property type="entry name" value="AAA_11"/>
    <property type="match status" value="2"/>
</dbReference>
<feature type="domain" description="DNA2/NAM7 helicase-like C-terminal" evidence="8">
    <location>
        <begin position="1032"/>
        <end position="1249"/>
    </location>
</feature>
<dbReference type="CDD" id="cd18808">
    <property type="entry name" value="SF1_C_Upf1"/>
    <property type="match status" value="1"/>
</dbReference>
<keyword evidence="5" id="KW-0067">ATP-binding</keyword>
<dbReference type="Proteomes" id="UP000035661">
    <property type="component" value="Chromosome"/>
</dbReference>
<feature type="domain" description="DNA2/NAM7 helicase helicase" evidence="7">
    <location>
        <begin position="469"/>
        <end position="633"/>
    </location>
</feature>
<keyword evidence="10" id="KW-1185">Reference proteome</keyword>
<keyword evidence="4 9" id="KW-0347">Helicase</keyword>
<dbReference type="EMBL" id="CP011856">
    <property type="protein sequence ID" value="AKM54724.1"/>
    <property type="molecule type" value="Genomic_DNA"/>
</dbReference>
<accession>A0A0H3XMA0</accession>
<reference evidence="9 10" key="1">
    <citation type="journal article" date="2015" name="Genome Biol. Evol.">
        <title>Found and Lost: The Fates of Horizontally Acquired Genes in Arthropod-Symbiotic Spiroplasma.</title>
        <authorList>
            <person name="Lo W.S."/>
            <person name="Gasparich G.E."/>
            <person name="Kuo C.H."/>
        </authorList>
    </citation>
    <scope>NUCLEOTIDE SEQUENCE [LARGE SCALE GENOMIC DNA]</scope>
    <source>
        <strain evidence="10">TDA-040725-5</strain>
    </source>
</reference>
<dbReference type="Pfam" id="PF13087">
    <property type="entry name" value="AAA_12"/>
    <property type="match status" value="1"/>
</dbReference>
<evidence type="ECO:0000313" key="9">
    <source>
        <dbReference type="EMBL" id="AKM54724.1"/>
    </source>
</evidence>
<dbReference type="GO" id="GO:0005524">
    <property type="term" value="F:ATP binding"/>
    <property type="evidence" value="ECO:0007669"/>
    <property type="project" value="UniProtKB-KW"/>
</dbReference>
<gene>
    <name evidence="9" type="ORF">SERIO_v1c11750</name>
</gene>
<feature type="domain" description="DNA2/NAM7 helicase helicase" evidence="7">
    <location>
        <begin position="850"/>
        <end position="1004"/>
    </location>
</feature>
<dbReference type="STRING" id="315358.SERIO_v1c11750"/>
<dbReference type="InterPro" id="IPR041679">
    <property type="entry name" value="DNA2/NAM7-like_C"/>
</dbReference>
<evidence type="ECO:0000256" key="1">
    <source>
        <dbReference type="ARBA" id="ARBA00007913"/>
    </source>
</evidence>
<dbReference type="InterPro" id="IPR047187">
    <property type="entry name" value="SF1_C_Upf1"/>
</dbReference>
<sequence length="1296" mass="150644">MVDNEFLIKGDRFNGKNLLLNWYFLTNSKSKFNDEDVKNLHLKNINTVNELYNFFKTHTCIADFFICLINDKAKIKKDKKGSEKELFDILVRFKSITFVDDLLDPNLSLTILGDINPEIGVINVKNIFLTAMEKTKQDFETPGEGVVLEIADNFNLNEAKTRTILDSNVMANMKFLISTFQEEKTEWLQYLQFQTQDLEYKRSNSCLYLDSKLMEYVKIPKTVPNFEKYHDAKFSANNFWYVPKNIFIKNNIKLNPNNYEEIIIANLTLFVADQEKYRCLKSLQNLSVAPLNLNRSYKKDNPLTLMEFSYNDSFAQDSNDIIDLGFNINTTQHINDSLTPALILEKLWNIYLNENNIDKPNGEQQEISQLLKTHLKDYQPINAYYELQNEEELSLPELNNQFPQYGYLTYVGKGDSTLIRRSSVILEKISKNDVANPYLINYIFNIEDVKIKNQNHLLTINDLTFASNNLNEEQKLAIVKTLNSQDIFLLQGPPGTGKTEFIAELVYQYAMLGKKILVSSQNHTAIDNVLMRLYKTPQIAPLRLTGEEVRKKNKFTDFNPDKLIFNHYRFIYTHLLQKYLAKWNALDYDYENQKLELQKLKTNAKMLTQEIAEAEKLKVKLAELTKLRDDIINNELITKNKNKKLIIEINNINNIFEMLNDYNWSGVINPNSEVGELFKKHFGVIIQEKLGTEFDSSFSIQSTYQKIIQTTNSNNKLITIKEQELFELKNINKENRDDDWLVKFTTVYQELNDLKAVDHKQEVDITQYEYAISAFQNDLEMLKVIYENRLHNLQESNNGTTIAQYDQEISYLADEVKVLDQKVVGLKIEIENLVQSINNIFNMQLTIKDIAATISDIDQAINEIDLNIKNIVNEKNQKNNFVNNLINFLDNNYRIGEFLDQENINSNKFTSFMERDTVSYANQFLQNNVNVVAMTATANQSYAQSKNKVLQDYNISDIDIKKFAFDVVIIDEVSKLTPMEVFMPLVYGKAVVLVGDYRQLPPIMPYREEDIAKINTVYQEHYSYHDFNELLTNSMFKKLVAKCDDSVKGILTKQYRSHEDIMRVVNVFYENQLQLGDSENQNNLKQHYIKVNNKKGLTIFEPRKAVYWIDSTKDATNTNIVYEQGESGSTSLFNWLEIELTVKTLLLIEEGYNNQEIKLAKKPKVAVISFYGLHVKKLRRAISNLKFKNIIVEVSTVDDYQGRETEIVIVNTVRNPKNQEKANKEFIKKYERLNVAFSRAKNMLVIIGAINFFAHIEVEIPTIANPEITKMVKAYYEIIKIIDEYGTVFNANDILD</sequence>
<name>A0A0H3XMA0_9MOLU</name>
<keyword evidence="3" id="KW-0378">Hydrolase</keyword>
<keyword evidence="6" id="KW-0175">Coiled coil</keyword>
<evidence type="ECO:0000313" key="10">
    <source>
        <dbReference type="Proteomes" id="UP000035661"/>
    </source>
</evidence>
<reference evidence="10" key="2">
    <citation type="submission" date="2015-06" db="EMBL/GenBank/DDBJ databases">
        <title>Complete genome sequence of Spiroplasma eriocheiris TDA-040725-5 (DSM 21848).</title>
        <authorList>
            <person name="Lo W.-S."/>
            <person name="Kuo C.-H."/>
        </authorList>
    </citation>
    <scope>NUCLEOTIDE SEQUENCE [LARGE SCALE GENOMIC DNA]</scope>
    <source>
        <strain evidence="10">TDA-040725-5</strain>
    </source>
</reference>
<keyword evidence="2" id="KW-0547">Nucleotide-binding</keyword>
<dbReference type="PATRIC" id="fig|743698.3.peg.1187"/>
<evidence type="ECO:0000256" key="2">
    <source>
        <dbReference type="ARBA" id="ARBA00022741"/>
    </source>
</evidence>
<dbReference type="PANTHER" id="PTHR43788:SF8">
    <property type="entry name" value="DNA-BINDING PROTEIN SMUBP-2"/>
    <property type="match status" value="1"/>
</dbReference>
<evidence type="ECO:0000259" key="7">
    <source>
        <dbReference type="Pfam" id="PF13086"/>
    </source>
</evidence>
<dbReference type="PANTHER" id="PTHR43788">
    <property type="entry name" value="DNA2/NAM7 HELICASE FAMILY MEMBER"/>
    <property type="match status" value="1"/>
</dbReference>
<comment type="similarity">
    <text evidence="1">Belongs to the DNA2/NAM7 helicase family.</text>
</comment>
<dbReference type="Gene3D" id="3.40.50.300">
    <property type="entry name" value="P-loop containing nucleotide triphosphate hydrolases"/>
    <property type="match status" value="3"/>
</dbReference>
<dbReference type="InterPro" id="IPR050534">
    <property type="entry name" value="Coronavir_polyprotein_1ab"/>
</dbReference>
<dbReference type="RefSeq" id="WP_047791905.1">
    <property type="nucleotide sequence ID" value="NZ_CP011856.1"/>
</dbReference>
<proteinExistence type="inferred from homology"/>
<dbReference type="KEGG" id="seri:SERIO_v1c11750"/>
<protein>
    <submittedName>
        <fullName evidence="9">Superfamily I DNA/RNA helicase</fullName>
    </submittedName>
</protein>
<dbReference type="GO" id="GO:0016787">
    <property type="term" value="F:hydrolase activity"/>
    <property type="evidence" value="ECO:0007669"/>
    <property type="project" value="UniProtKB-KW"/>
</dbReference>
<evidence type="ECO:0000256" key="5">
    <source>
        <dbReference type="ARBA" id="ARBA00022840"/>
    </source>
</evidence>